<evidence type="ECO:0000256" key="6">
    <source>
        <dbReference type="ARBA" id="ARBA00022694"/>
    </source>
</evidence>
<comment type="subcellular location">
    <subcellularLocation>
        <location evidence="10">Cytoplasm</location>
    </subcellularLocation>
</comment>
<evidence type="ECO:0000256" key="3">
    <source>
        <dbReference type="ARBA" id="ARBA00022603"/>
    </source>
</evidence>
<sequence>MEEIIVIGAGLAGSEAAYQIAKQGFKVKLYEMRPVKFTPAHKTDLFGELVCSNSLRSKELTKAVGLLKEELIRLGSLIMEAAINCEIPGGKAWVVDRECFSKYITQKLLEHPKVEVIIEEVTDIPKDKIVIIATGPLTSDALAKSLSAIIDVPFLHFYDALSPIIYAESINWDKVFVADRGSEGEGVYVNCPMTKEEYESFVDELLKAEKVPLHPFEEPKYFEGCLPIEVMAERGKETLLYGPMKPVGLIDPRTGKEPYAVVQLRPENRQKTLYNMVGFQTKLKYHEQERVFRMIPGLEKAEFARYGSIHRNTFVNAPLVLNSYLQLKNHPHIFLAGQITGVEGYVESTAMGWLAGINALRLVQGKPLITPPPETAIGSLIYYLQTANPKHFQPMNVNWGLIPPLEKKVPKKDKYYLLFQRALKKLNEWLKEID</sequence>
<feature type="binding site" evidence="10">
    <location>
        <begin position="8"/>
        <end position="13"/>
    </location>
    <ligand>
        <name>FAD</name>
        <dbReference type="ChEBI" id="CHEBI:57692"/>
    </ligand>
</feature>
<dbReference type="Pfam" id="PF01134">
    <property type="entry name" value="GIDA"/>
    <property type="match status" value="1"/>
</dbReference>
<comment type="caution">
    <text evidence="12">The sequence shown here is derived from an EMBL/GenBank/DDBJ whole genome shotgun (WGS) entry which is preliminary data.</text>
</comment>
<dbReference type="InterPro" id="IPR040131">
    <property type="entry name" value="MnmG_N"/>
</dbReference>
<dbReference type="Gene3D" id="3.50.50.60">
    <property type="entry name" value="FAD/NAD(P)-binding domain"/>
    <property type="match status" value="2"/>
</dbReference>
<dbReference type="AlphaFoldDB" id="A0A2N7PIX3"/>
<evidence type="ECO:0000313" key="12">
    <source>
        <dbReference type="EMBL" id="PMP62374.1"/>
    </source>
</evidence>
<dbReference type="GO" id="GO:0030488">
    <property type="term" value="P:tRNA methylation"/>
    <property type="evidence" value="ECO:0007669"/>
    <property type="project" value="TreeGrafter"/>
</dbReference>
<keyword evidence="7 10" id="KW-0274">FAD</keyword>
<dbReference type="PANTHER" id="PTHR11806:SF2">
    <property type="entry name" value="METHYLENETETRAHYDROFOLATE--TRNA-(URACIL-5-)-METHYLTRANSFERASE TRMFO"/>
    <property type="match status" value="1"/>
</dbReference>
<dbReference type="HAMAP" id="MF_01037">
    <property type="entry name" value="TrmFO"/>
    <property type="match status" value="1"/>
</dbReference>
<evidence type="ECO:0000256" key="7">
    <source>
        <dbReference type="ARBA" id="ARBA00022827"/>
    </source>
</evidence>
<evidence type="ECO:0000256" key="2">
    <source>
        <dbReference type="ARBA" id="ARBA00022490"/>
    </source>
</evidence>
<dbReference type="NCBIfam" id="NF003739">
    <property type="entry name" value="PRK05335.1"/>
    <property type="match status" value="1"/>
</dbReference>
<proteinExistence type="inferred from homology"/>
<dbReference type="InterPro" id="IPR004417">
    <property type="entry name" value="TrmFO"/>
</dbReference>
<dbReference type="GO" id="GO:0050660">
    <property type="term" value="F:flavin adenine dinucleotide binding"/>
    <property type="evidence" value="ECO:0007669"/>
    <property type="project" value="UniProtKB-UniRule"/>
</dbReference>
<dbReference type="EMBL" id="PNIE01000065">
    <property type="protein sequence ID" value="PMP62374.1"/>
    <property type="molecule type" value="Genomic_DNA"/>
</dbReference>
<evidence type="ECO:0000259" key="11">
    <source>
        <dbReference type="Pfam" id="PF01134"/>
    </source>
</evidence>
<comment type="function">
    <text evidence="10">Catalyzes the folate-dependent formation of 5-methyl-uridine at position 54 (M-5-U54) in all tRNAs.</text>
</comment>
<dbReference type="NCBIfam" id="TIGR00137">
    <property type="entry name" value="gid_trmFO"/>
    <property type="match status" value="1"/>
</dbReference>
<keyword evidence="8 10" id="KW-0521">NADP</keyword>
<dbReference type="EC" id="2.1.1.74" evidence="10"/>
<evidence type="ECO:0000256" key="8">
    <source>
        <dbReference type="ARBA" id="ARBA00022857"/>
    </source>
</evidence>
<evidence type="ECO:0000313" key="13">
    <source>
        <dbReference type="Proteomes" id="UP000235731"/>
    </source>
</evidence>
<keyword evidence="5 10" id="KW-0808">Transferase</keyword>
<protein>
    <recommendedName>
        <fullName evidence="10">Methylenetetrahydrofolate--tRNA-(uracil-5-)-methyltransferase TrmFO</fullName>
        <ecNumber evidence="10">2.1.1.74</ecNumber>
    </recommendedName>
    <alternativeName>
        <fullName evidence="10">Folate-dependent tRNA (uracil-5-)-methyltransferase</fullName>
    </alternativeName>
    <alternativeName>
        <fullName evidence="10">Folate-dependent tRNA(M-5-U54)-methyltransferase</fullName>
    </alternativeName>
</protein>
<dbReference type="GO" id="GO:0002098">
    <property type="term" value="P:tRNA wobble uridine modification"/>
    <property type="evidence" value="ECO:0007669"/>
    <property type="project" value="TreeGrafter"/>
</dbReference>
<evidence type="ECO:0000256" key="1">
    <source>
        <dbReference type="ARBA" id="ARBA00001974"/>
    </source>
</evidence>
<comment type="catalytic activity">
    <reaction evidence="10">
        <text>uridine(54) in tRNA + (6R)-5,10-methylene-5,6,7,8-tetrahydrofolate + NADH + H(+) = 5-methyluridine(54) in tRNA + (6S)-5,6,7,8-tetrahydrofolate + NAD(+)</text>
        <dbReference type="Rhea" id="RHEA:16873"/>
        <dbReference type="Rhea" id="RHEA-COMP:10167"/>
        <dbReference type="Rhea" id="RHEA-COMP:10193"/>
        <dbReference type="ChEBI" id="CHEBI:15378"/>
        <dbReference type="ChEBI" id="CHEBI:15636"/>
        <dbReference type="ChEBI" id="CHEBI:57453"/>
        <dbReference type="ChEBI" id="CHEBI:57540"/>
        <dbReference type="ChEBI" id="CHEBI:57945"/>
        <dbReference type="ChEBI" id="CHEBI:65315"/>
        <dbReference type="ChEBI" id="CHEBI:74447"/>
        <dbReference type="EC" id="2.1.1.74"/>
    </reaction>
</comment>
<evidence type="ECO:0000256" key="10">
    <source>
        <dbReference type="HAMAP-Rule" id="MF_01037"/>
    </source>
</evidence>
<comment type="similarity">
    <text evidence="10">Belongs to the MnmG family. TrmFO subfamily.</text>
</comment>
<keyword evidence="4 10" id="KW-0285">Flavoprotein</keyword>
<name>A0A2N7PIX3_9BACT</name>
<feature type="domain" description="MnmG N-terminal" evidence="11">
    <location>
        <begin position="4"/>
        <end position="366"/>
    </location>
</feature>
<evidence type="ECO:0000256" key="4">
    <source>
        <dbReference type="ARBA" id="ARBA00022630"/>
    </source>
</evidence>
<accession>A0A2N7PIX3</accession>
<dbReference type="GO" id="GO:0005829">
    <property type="term" value="C:cytosol"/>
    <property type="evidence" value="ECO:0007669"/>
    <property type="project" value="TreeGrafter"/>
</dbReference>
<reference evidence="12 13" key="1">
    <citation type="submission" date="2018-01" db="EMBL/GenBank/DDBJ databases">
        <title>Metagenomic assembled genomes from two thermal pools in the Uzon Caldera, Kamchatka, Russia.</title>
        <authorList>
            <person name="Wilkins L."/>
            <person name="Ettinger C."/>
        </authorList>
    </citation>
    <scope>NUCLEOTIDE SEQUENCE [LARGE SCALE GENOMIC DNA]</scope>
    <source>
        <strain evidence="12">ZAV-15</strain>
    </source>
</reference>
<evidence type="ECO:0000256" key="5">
    <source>
        <dbReference type="ARBA" id="ARBA00022679"/>
    </source>
</evidence>
<organism evidence="12 13">
    <name type="scientific">Caldimicrobium thiodismutans</name>
    <dbReference type="NCBI Taxonomy" id="1653476"/>
    <lineage>
        <taxon>Bacteria</taxon>
        <taxon>Pseudomonadati</taxon>
        <taxon>Thermodesulfobacteriota</taxon>
        <taxon>Thermodesulfobacteria</taxon>
        <taxon>Thermodesulfobacteriales</taxon>
        <taxon>Thermodesulfobacteriaceae</taxon>
        <taxon>Caldimicrobium</taxon>
    </lineage>
</organism>
<evidence type="ECO:0000256" key="9">
    <source>
        <dbReference type="ARBA" id="ARBA00023027"/>
    </source>
</evidence>
<comment type="catalytic activity">
    <reaction evidence="10">
        <text>uridine(54) in tRNA + (6R)-5,10-methylene-5,6,7,8-tetrahydrofolate + NADPH + H(+) = 5-methyluridine(54) in tRNA + (6S)-5,6,7,8-tetrahydrofolate + NADP(+)</text>
        <dbReference type="Rhea" id="RHEA:62372"/>
        <dbReference type="Rhea" id="RHEA-COMP:10167"/>
        <dbReference type="Rhea" id="RHEA-COMP:10193"/>
        <dbReference type="ChEBI" id="CHEBI:15378"/>
        <dbReference type="ChEBI" id="CHEBI:15636"/>
        <dbReference type="ChEBI" id="CHEBI:57453"/>
        <dbReference type="ChEBI" id="CHEBI:57783"/>
        <dbReference type="ChEBI" id="CHEBI:58349"/>
        <dbReference type="ChEBI" id="CHEBI:65315"/>
        <dbReference type="ChEBI" id="CHEBI:74447"/>
        <dbReference type="EC" id="2.1.1.74"/>
    </reaction>
</comment>
<dbReference type="GO" id="GO:0047151">
    <property type="term" value="F:tRNA (uracil(54)-C5)-methyltransferase activity, 5,10-methylenetetrahydrofolate-dependent"/>
    <property type="evidence" value="ECO:0007669"/>
    <property type="project" value="UniProtKB-UniRule"/>
</dbReference>
<keyword evidence="9 10" id="KW-0520">NAD</keyword>
<dbReference type="PANTHER" id="PTHR11806">
    <property type="entry name" value="GLUCOSE INHIBITED DIVISION PROTEIN A"/>
    <property type="match status" value="1"/>
</dbReference>
<keyword evidence="6 10" id="KW-0819">tRNA processing</keyword>
<comment type="cofactor">
    <cofactor evidence="1 10">
        <name>FAD</name>
        <dbReference type="ChEBI" id="CHEBI:57692"/>
    </cofactor>
</comment>
<keyword evidence="3 10" id="KW-0489">Methyltransferase</keyword>
<keyword evidence="2 10" id="KW-0963">Cytoplasm</keyword>
<dbReference type="SUPFAM" id="SSF51905">
    <property type="entry name" value="FAD/NAD(P)-binding domain"/>
    <property type="match status" value="1"/>
</dbReference>
<dbReference type="InterPro" id="IPR036188">
    <property type="entry name" value="FAD/NAD-bd_sf"/>
</dbReference>
<dbReference type="PRINTS" id="PR00411">
    <property type="entry name" value="PNDRDTASEI"/>
</dbReference>
<gene>
    <name evidence="10" type="primary">trmFO</name>
    <name evidence="12" type="ORF">C0197_04815</name>
</gene>
<dbReference type="Proteomes" id="UP000235731">
    <property type="component" value="Unassembled WGS sequence"/>
</dbReference>
<dbReference type="InterPro" id="IPR002218">
    <property type="entry name" value="MnmG-rel"/>
</dbReference>